<dbReference type="GO" id="GO:0032580">
    <property type="term" value="C:Golgi cisterna membrane"/>
    <property type="evidence" value="ECO:0007669"/>
    <property type="project" value="UniProtKB-SubCell"/>
</dbReference>
<evidence type="ECO:0000256" key="17">
    <source>
        <dbReference type="ARBA" id="ARBA00049410"/>
    </source>
</evidence>
<dbReference type="InterPro" id="IPR000653">
    <property type="entry name" value="DegT/StrS_aminotransferase"/>
</dbReference>
<evidence type="ECO:0000256" key="6">
    <source>
        <dbReference type="ARBA" id="ARBA00018816"/>
    </source>
</evidence>
<evidence type="ECO:0000256" key="1">
    <source>
        <dbReference type="ARBA" id="ARBA00001911"/>
    </source>
</evidence>
<evidence type="ECO:0000259" key="18">
    <source>
        <dbReference type="Pfam" id="PF16363"/>
    </source>
</evidence>
<dbReference type="InterPro" id="IPR016040">
    <property type="entry name" value="NAD(P)-bd_dom"/>
</dbReference>
<evidence type="ECO:0000256" key="5">
    <source>
        <dbReference type="ARBA" id="ARBA00012290"/>
    </source>
</evidence>
<proteinExistence type="inferred from homology"/>
<dbReference type="UniPathway" id="UPA00796">
    <property type="reaction ID" value="UER00771"/>
</dbReference>
<dbReference type="InterPro" id="IPR044516">
    <property type="entry name" value="UXS-like"/>
</dbReference>
<keyword evidence="13" id="KW-0472">Membrane</keyword>
<keyword evidence="12" id="KW-0333">Golgi apparatus</keyword>
<name>A0A2J6TBN1_9HELO</name>
<dbReference type="GO" id="GO:0033320">
    <property type="term" value="P:UDP-D-xylose biosynthetic process"/>
    <property type="evidence" value="ECO:0007669"/>
    <property type="project" value="UniProtKB-UniPathway"/>
</dbReference>
<evidence type="ECO:0000256" key="14">
    <source>
        <dbReference type="ARBA" id="ARBA00023180"/>
    </source>
</evidence>
<keyword evidence="20" id="KW-1185">Reference proteome</keyword>
<dbReference type="EC" id="4.1.1.35" evidence="5"/>
<dbReference type="GO" id="GO:0048040">
    <property type="term" value="F:UDP-glucuronate decarboxylase activity"/>
    <property type="evidence" value="ECO:0007669"/>
    <property type="project" value="UniProtKB-EC"/>
</dbReference>
<dbReference type="InterPro" id="IPR015422">
    <property type="entry name" value="PyrdxlP-dep_Trfase_small"/>
</dbReference>
<evidence type="ECO:0000313" key="20">
    <source>
        <dbReference type="Proteomes" id="UP000235371"/>
    </source>
</evidence>
<dbReference type="OrthoDB" id="416253at2759"/>
<gene>
    <name evidence="19" type="ORF">K444DRAFT_588997</name>
</gene>
<dbReference type="AlphaFoldDB" id="A0A2J6TBN1"/>
<dbReference type="Gene3D" id="3.40.50.720">
    <property type="entry name" value="NAD(P)-binding Rossmann-like Domain"/>
    <property type="match status" value="1"/>
</dbReference>
<evidence type="ECO:0000256" key="9">
    <source>
        <dbReference type="ARBA" id="ARBA00022968"/>
    </source>
</evidence>
<comment type="cofactor">
    <cofactor evidence="1">
        <name>NAD(+)</name>
        <dbReference type="ChEBI" id="CHEBI:57540"/>
    </cofactor>
</comment>
<evidence type="ECO:0000256" key="8">
    <source>
        <dbReference type="ARBA" id="ARBA00022793"/>
    </source>
</evidence>
<dbReference type="GeneID" id="36586162"/>
<dbReference type="EMBL" id="KZ613790">
    <property type="protein sequence ID" value="PMD60434.1"/>
    <property type="molecule type" value="Genomic_DNA"/>
</dbReference>
<dbReference type="InParanoid" id="A0A2J6TBN1"/>
<evidence type="ECO:0000256" key="2">
    <source>
        <dbReference type="ARBA" id="ARBA00004447"/>
    </source>
</evidence>
<comment type="subcellular location">
    <subcellularLocation>
        <location evidence="2">Golgi apparatus</location>
        <location evidence="2">Golgi stack membrane</location>
        <topology evidence="2">Single-pass type II membrane protein</topology>
    </subcellularLocation>
</comment>
<dbReference type="NCBIfam" id="TIGR02379">
    <property type="entry name" value="ECA_wecE"/>
    <property type="match status" value="1"/>
</dbReference>
<comment type="catalytic activity">
    <reaction evidence="17">
        <text>UDP-alpha-D-glucuronate + H(+) = UDP-alpha-D-xylose + CO2</text>
        <dbReference type="Rhea" id="RHEA:23916"/>
        <dbReference type="ChEBI" id="CHEBI:15378"/>
        <dbReference type="ChEBI" id="CHEBI:16526"/>
        <dbReference type="ChEBI" id="CHEBI:57632"/>
        <dbReference type="ChEBI" id="CHEBI:58052"/>
        <dbReference type="EC" id="4.1.1.35"/>
    </reaction>
    <physiologicalReaction direction="left-to-right" evidence="17">
        <dbReference type="Rhea" id="RHEA:23917"/>
    </physiologicalReaction>
</comment>
<keyword evidence="9" id="KW-0735">Signal-anchor</keyword>
<dbReference type="FunFam" id="3.40.640.10:FF:000037">
    <property type="entry name" value="dTDP-4-amino-4,6-dideoxygalactose transaminase"/>
    <property type="match status" value="1"/>
</dbReference>
<keyword evidence="15" id="KW-0456">Lyase</keyword>
<dbReference type="InterPro" id="IPR012749">
    <property type="entry name" value="WecE-like"/>
</dbReference>
<dbReference type="RefSeq" id="XP_024737338.1">
    <property type="nucleotide sequence ID" value="XM_024878085.1"/>
</dbReference>
<evidence type="ECO:0000256" key="10">
    <source>
        <dbReference type="ARBA" id="ARBA00022989"/>
    </source>
</evidence>
<dbReference type="CDD" id="cd00616">
    <property type="entry name" value="AHBA_syn"/>
    <property type="match status" value="1"/>
</dbReference>
<organism evidence="19 20">
    <name type="scientific">Hyaloscypha bicolor E</name>
    <dbReference type="NCBI Taxonomy" id="1095630"/>
    <lineage>
        <taxon>Eukaryota</taxon>
        <taxon>Fungi</taxon>
        <taxon>Dikarya</taxon>
        <taxon>Ascomycota</taxon>
        <taxon>Pezizomycotina</taxon>
        <taxon>Leotiomycetes</taxon>
        <taxon>Helotiales</taxon>
        <taxon>Hyaloscyphaceae</taxon>
        <taxon>Hyaloscypha</taxon>
        <taxon>Hyaloscypha bicolor</taxon>
    </lineage>
</organism>
<keyword evidence="8" id="KW-0210">Decarboxylase</keyword>
<evidence type="ECO:0000256" key="13">
    <source>
        <dbReference type="ARBA" id="ARBA00023136"/>
    </source>
</evidence>
<dbReference type="InterPro" id="IPR015424">
    <property type="entry name" value="PyrdxlP-dep_Trfase"/>
</dbReference>
<keyword evidence="14" id="KW-0325">Glycoprotein</keyword>
<accession>A0A2J6TBN1</accession>
<evidence type="ECO:0000313" key="19">
    <source>
        <dbReference type="EMBL" id="PMD60434.1"/>
    </source>
</evidence>
<dbReference type="Pfam" id="PF16363">
    <property type="entry name" value="GDP_Man_Dehyd"/>
    <property type="match status" value="1"/>
</dbReference>
<dbReference type="GO" id="GO:0070403">
    <property type="term" value="F:NAD+ binding"/>
    <property type="evidence" value="ECO:0007669"/>
    <property type="project" value="InterPro"/>
</dbReference>
<evidence type="ECO:0000256" key="7">
    <source>
        <dbReference type="ARBA" id="ARBA00022692"/>
    </source>
</evidence>
<sequence length="717" mass="78732">MKILVAGGAGFLGSNLVEHLLKEGHNVVLLDAFVNGLEGTISHLIASPNLTVLRQDIAEPLNDLYVDQIYHLACPASPKHYQRDPIKTLRTCYVGTENLLKCALRCSARLLFSSTSEVYGNPLICPQPESYFGNVNPYGPRSCYDEGKRVAEAMCYAYQQSHNIDIRIARIFNAYGPGMPASDGRVVSNFIAAAMKCQPINITGDGSAVRCFQYVTDCISGLTKLMASDYCQPINIGNDSLCRIDHLAHVVVDLVKKNRFRVLDDPIRYSAMPVDDPVQRQPDITLAKEVLNWTPVVSLEEGIQKTIDWFLSTQDSEVKGASTRAATTEKQSKAVPFNIPPIIGTELANIRTAIQNESLSGAGTFSRNCEKWLQETLQCGPVTLTASGTTALEMAALVLGIQPGDEVIMPSYTYVSTSNAFILRGAAIVFVDIRPDNMNIDETKIEAAITSKTRAIVPVHYAGNACEMDSIMALAKKHKLMVVEDAAQALLSTYKGRALGSIGHIGCVSFHESKNVTSGGQGGAVLINDVSLRDKADLVAEKGTDRSAFLKGGRKAYTWQCIGSSFCMSEIQAAYLWSQLQCAEGMVTERMRLWSRYQVLLRSLGEKGWLVLPGVEGEGRHNAHIFYLRLKDAEECGRFVGYMKGSGISILCHYSALHACEPGKRFGRFKGEDRFTTRESERLVRLPLFRGMGEDIQDRVVRGIEAFFGTKHGGVRL</sequence>
<dbReference type="InterPro" id="IPR036291">
    <property type="entry name" value="NAD(P)-bd_dom_sf"/>
</dbReference>
<dbReference type="Proteomes" id="UP000235371">
    <property type="component" value="Unassembled WGS sequence"/>
</dbReference>
<dbReference type="Gene3D" id="3.90.1150.10">
    <property type="entry name" value="Aspartate Aminotransferase, domain 1"/>
    <property type="match status" value="1"/>
</dbReference>
<keyword evidence="11" id="KW-0520">NAD</keyword>
<dbReference type="Gene3D" id="3.40.640.10">
    <property type="entry name" value="Type I PLP-dependent aspartate aminotransferase-like (Major domain)"/>
    <property type="match status" value="1"/>
</dbReference>
<evidence type="ECO:0000256" key="3">
    <source>
        <dbReference type="ARBA" id="ARBA00005100"/>
    </source>
</evidence>
<evidence type="ECO:0000256" key="15">
    <source>
        <dbReference type="ARBA" id="ARBA00023239"/>
    </source>
</evidence>
<feature type="domain" description="NAD(P)-binding" evidence="18">
    <location>
        <begin position="4"/>
        <end position="306"/>
    </location>
</feature>
<dbReference type="Pfam" id="PF01041">
    <property type="entry name" value="DegT_DnrJ_EryC1"/>
    <property type="match status" value="1"/>
</dbReference>
<dbReference type="InterPro" id="IPR015421">
    <property type="entry name" value="PyrdxlP-dep_Trfase_major"/>
</dbReference>
<evidence type="ECO:0000256" key="12">
    <source>
        <dbReference type="ARBA" id="ARBA00023034"/>
    </source>
</evidence>
<dbReference type="SUPFAM" id="SSF51735">
    <property type="entry name" value="NAD(P)-binding Rossmann-fold domains"/>
    <property type="match status" value="1"/>
</dbReference>
<comment type="pathway">
    <text evidence="3">Nucleotide-sugar biosynthesis; UDP-alpha-D-xylose biosynthesis; UDP-alpha-D-xylose from UDP-alpha-D-glucuronate: step 1/1.</text>
</comment>
<evidence type="ECO:0000256" key="16">
    <source>
        <dbReference type="ARBA" id="ARBA00031585"/>
    </source>
</evidence>
<dbReference type="PANTHER" id="PTHR43078">
    <property type="entry name" value="UDP-GLUCURONIC ACID DECARBOXYLASE-RELATED"/>
    <property type="match status" value="1"/>
</dbReference>
<keyword evidence="7" id="KW-0812">Transmembrane</keyword>
<dbReference type="NCBIfam" id="NF008687">
    <property type="entry name" value="PRK11706.1"/>
    <property type="match status" value="1"/>
</dbReference>
<dbReference type="STRING" id="1095630.A0A2J6TBN1"/>
<reference evidence="19 20" key="1">
    <citation type="submission" date="2016-04" db="EMBL/GenBank/DDBJ databases">
        <title>A degradative enzymes factory behind the ericoid mycorrhizal symbiosis.</title>
        <authorList>
            <consortium name="DOE Joint Genome Institute"/>
            <person name="Martino E."/>
            <person name="Morin E."/>
            <person name="Grelet G."/>
            <person name="Kuo A."/>
            <person name="Kohler A."/>
            <person name="Daghino S."/>
            <person name="Barry K."/>
            <person name="Choi C."/>
            <person name="Cichocki N."/>
            <person name="Clum A."/>
            <person name="Copeland A."/>
            <person name="Hainaut M."/>
            <person name="Haridas S."/>
            <person name="Labutti K."/>
            <person name="Lindquist E."/>
            <person name="Lipzen A."/>
            <person name="Khouja H.-R."/>
            <person name="Murat C."/>
            <person name="Ohm R."/>
            <person name="Olson A."/>
            <person name="Spatafora J."/>
            <person name="Veneault-Fourrey C."/>
            <person name="Henrissat B."/>
            <person name="Grigoriev I."/>
            <person name="Martin F."/>
            <person name="Perotto S."/>
        </authorList>
    </citation>
    <scope>NUCLEOTIDE SEQUENCE [LARGE SCALE GENOMIC DNA]</scope>
    <source>
        <strain evidence="19 20">E</strain>
    </source>
</reference>
<evidence type="ECO:0000256" key="4">
    <source>
        <dbReference type="ARBA" id="ARBA00007505"/>
    </source>
</evidence>
<dbReference type="FunFam" id="3.40.50.720:FF:000065">
    <property type="entry name" value="UDP-glucuronic acid decarboxylase 1"/>
    <property type="match status" value="1"/>
</dbReference>
<dbReference type="PANTHER" id="PTHR43078:SF6">
    <property type="entry name" value="UDP-GLUCURONIC ACID DECARBOXYLASE 1"/>
    <property type="match status" value="1"/>
</dbReference>
<dbReference type="SUPFAM" id="SSF53383">
    <property type="entry name" value="PLP-dependent transferases"/>
    <property type="match status" value="1"/>
</dbReference>
<protein>
    <recommendedName>
        <fullName evidence="6">UDP-glucuronic acid decarboxylase 1</fullName>
        <ecNumber evidence="5">4.1.1.35</ecNumber>
    </recommendedName>
    <alternativeName>
        <fullName evidence="16">UDP-glucuronate decarboxylase 1</fullName>
    </alternativeName>
</protein>
<keyword evidence="10" id="KW-1133">Transmembrane helix</keyword>
<comment type="similarity">
    <text evidence="4">Belongs to the NAD(P)-dependent epimerase/dehydratase family. UDP-glucuronic acid decarboxylase subfamily.</text>
</comment>
<dbReference type="GO" id="GO:0042732">
    <property type="term" value="P:D-xylose metabolic process"/>
    <property type="evidence" value="ECO:0007669"/>
    <property type="project" value="InterPro"/>
</dbReference>
<evidence type="ECO:0000256" key="11">
    <source>
        <dbReference type="ARBA" id="ARBA00023027"/>
    </source>
</evidence>